<protein>
    <submittedName>
        <fullName evidence="2">Uncharacterized protein</fullName>
    </submittedName>
</protein>
<evidence type="ECO:0000313" key="3">
    <source>
        <dbReference type="Proteomes" id="UP000836841"/>
    </source>
</evidence>
<gene>
    <name evidence="2" type="ORF">TAV2_LOCUS79</name>
</gene>
<dbReference type="AlphaFoldDB" id="A0AAU9RBC9"/>
<evidence type="ECO:0000313" key="2">
    <source>
        <dbReference type="EMBL" id="CAH2036242.1"/>
    </source>
</evidence>
<proteinExistence type="predicted"/>
<keyword evidence="3" id="KW-1185">Reference proteome</keyword>
<dbReference type="EMBL" id="OU466857">
    <property type="protein sequence ID" value="CAH2036242.1"/>
    <property type="molecule type" value="Genomic_DNA"/>
</dbReference>
<feature type="compositionally biased region" description="Basic and acidic residues" evidence="1">
    <location>
        <begin position="16"/>
        <end position="35"/>
    </location>
</feature>
<sequence>MKMMMDETVTTIDFGDGDKRHGDNQPRFRETELPRKGSGVPAHEQHLKSKSHIVKASSLETSNGEEDKKIIKQLPPRRVEKNDPAQLKGGFLLAQTLSMIQEETWMMWVAHALEVLS</sequence>
<accession>A0AAU9RBC9</accession>
<dbReference type="Proteomes" id="UP000836841">
    <property type="component" value="Chromosome 1"/>
</dbReference>
<evidence type="ECO:0000256" key="1">
    <source>
        <dbReference type="SAM" id="MobiDB-lite"/>
    </source>
</evidence>
<feature type="region of interest" description="Disordered" evidence="1">
    <location>
        <begin position="1"/>
        <end position="69"/>
    </location>
</feature>
<organism evidence="2 3">
    <name type="scientific">Thlaspi arvense</name>
    <name type="common">Field penny-cress</name>
    <dbReference type="NCBI Taxonomy" id="13288"/>
    <lineage>
        <taxon>Eukaryota</taxon>
        <taxon>Viridiplantae</taxon>
        <taxon>Streptophyta</taxon>
        <taxon>Embryophyta</taxon>
        <taxon>Tracheophyta</taxon>
        <taxon>Spermatophyta</taxon>
        <taxon>Magnoliopsida</taxon>
        <taxon>eudicotyledons</taxon>
        <taxon>Gunneridae</taxon>
        <taxon>Pentapetalae</taxon>
        <taxon>rosids</taxon>
        <taxon>malvids</taxon>
        <taxon>Brassicales</taxon>
        <taxon>Brassicaceae</taxon>
        <taxon>Thlaspideae</taxon>
        <taxon>Thlaspi</taxon>
    </lineage>
</organism>
<reference evidence="2 3" key="1">
    <citation type="submission" date="2022-03" db="EMBL/GenBank/DDBJ databases">
        <authorList>
            <person name="Nunn A."/>
            <person name="Chopra R."/>
            <person name="Nunn A."/>
            <person name="Contreras Garrido A."/>
        </authorList>
    </citation>
    <scope>NUCLEOTIDE SEQUENCE [LARGE SCALE GENOMIC DNA]</scope>
</reference>
<name>A0AAU9RBC9_THLAR</name>